<protein>
    <recommendedName>
        <fullName evidence="4">DUF1694 domain-containing protein</fullName>
    </recommendedName>
</protein>
<dbReference type="InterPro" id="IPR029064">
    <property type="entry name" value="Ribosomal_eL30-like_sf"/>
</dbReference>
<dbReference type="PIRSF" id="PIRSF034303">
    <property type="entry name" value="DUF1694"/>
    <property type="match status" value="1"/>
</dbReference>
<evidence type="ECO:0000313" key="3">
    <source>
        <dbReference type="Proteomes" id="UP000030647"/>
    </source>
</evidence>
<feature type="region of interest" description="Disordered" evidence="1">
    <location>
        <begin position="1"/>
        <end position="25"/>
    </location>
</feature>
<dbReference type="InterPro" id="IPR012543">
    <property type="entry name" value="DUF1694"/>
</dbReference>
<dbReference type="STRING" id="1231336.L248_0126"/>
<keyword evidence="3" id="KW-1185">Reference proteome</keyword>
<sequence>MANNDDVNQRIEESAAGGRQTNPDERRQYLGSLRERVFLAITVGQLPDPDVLTAFNAHLADFKGYSALINGKVDNSITGAYIKALSSGGIPFTLVNDTTTPSDNAAMGLLIVAKAAINEPTVAITAKYPDGAHSADPKEKKHKGFFDSLF</sequence>
<dbReference type="Pfam" id="PF07997">
    <property type="entry name" value="DUF1694"/>
    <property type="match status" value="1"/>
</dbReference>
<dbReference type="OrthoDB" id="95278at2"/>
<dbReference type="RefSeq" id="WP_022528073.1">
    <property type="nucleotide sequence ID" value="NZ_KI271582.1"/>
</dbReference>
<name>U4TYR1_9LACO</name>
<accession>U4TYR1</accession>
<dbReference type="eggNOG" id="COG5506">
    <property type="taxonomic scope" value="Bacteria"/>
</dbReference>
<dbReference type="HOGENOM" id="CLU_111531_0_1_9"/>
<dbReference type="SUPFAM" id="SSF160515">
    <property type="entry name" value="YueI-like"/>
    <property type="match status" value="1"/>
</dbReference>
<dbReference type="Proteomes" id="UP000030647">
    <property type="component" value="Unassembled WGS sequence"/>
</dbReference>
<reference evidence="3" key="1">
    <citation type="journal article" date="2013" name="Genome Announc.">
        <title>Whole-Genome Sequencing of Lactobacillus shenzhenensis Strain LY-73T.</title>
        <authorList>
            <person name="Lin Z."/>
            <person name="Liu Z."/>
            <person name="Yang R."/>
            <person name="Zou Y."/>
            <person name="Wan D."/>
            <person name="Chen J."/>
            <person name="Guo M."/>
            <person name="Zhao J."/>
            <person name="Fang C."/>
            <person name="Yang R."/>
            <person name="Liu F."/>
        </authorList>
    </citation>
    <scope>NUCLEOTIDE SEQUENCE [LARGE SCALE GENOMIC DNA]</scope>
    <source>
        <strain evidence="3">LY-73</strain>
    </source>
</reference>
<organism evidence="2 3">
    <name type="scientific">Schleiferilactobacillus shenzhenensis LY-73</name>
    <dbReference type="NCBI Taxonomy" id="1231336"/>
    <lineage>
        <taxon>Bacteria</taxon>
        <taxon>Bacillati</taxon>
        <taxon>Bacillota</taxon>
        <taxon>Bacilli</taxon>
        <taxon>Lactobacillales</taxon>
        <taxon>Lactobacillaceae</taxon>
        <taxon>Schleiferilactobacillus</taxon>
    </lineage>
</organism>
<evidence type="ECO:0008006" key="4">
    <source>
        <dbReference type="Google" id="ProtNLM"/>
    </source>
</evidence>
<dbReference type="AlphaFoldDB" id="U4TYR1"/>
<dbReference type="EMBL" id="KI271582">
    <property type="protein sequence ID" value="ERL66447.1"/>
    <property type="molecule type" value="Genomic_DNA"/>
</dbReference>
<evidence type="ECO:0000256" key="1">
    <source>
        <dbReference type="SAM" id="MobiDB-lite"/>
    </source>
</evidence>
<evidence type="ECO:0000313" key="2">
    <source>
        <dbReference type="EMBL" id="ERL66447.1"/>
    </source>
</evidence>
<dbReference type="Gene3D" id="3.30.1330.30">
    <property type="match status" value="1"/>
</dbReference>
<proteinExistence type="predicted"/>
<gene>
    <name evidence="2" type="ORF">L248_0126</name>
</gene>